<evidence type="ECO:0008006" key="9">
    <source>
        <dbReference type="Google" id="ProtNLM"/>
    </source>
</evidence>
<dbReference type="RefSeq" id="WP_238807958.1">
    <property type="nucleotide sequence ID" value="NZ_CAKLPY010000003.1"/>
</dbReference>
<dbReference type="CDD" id="cd16961">
    <property type="entry name" value="RMtype1_S_TRD-CR_like"/>
    <property type="match status" value="1"/>
</dbReference>
<reference evidence="7" key="1">
    <citation type="submission" date="2021-12" db="EMBL/GenBank/DDBJ databases">
        <authorList>
            <person name="Rodrigo-Torres L."/>
            <person name="Arahal R. D."/>
            <person name="Lucena T."/>
        </authorList>
    </citation>
    <scope>NUCLEOTIDE SEQUENCE</scope>
    <source>
        <strain evidence="7">CECT 8858</strain>
    </source>
</reference>
<comment type="caution">
    <text evidence="7">The sequence shown here is derived from an EMBL/GenBank/DDBJ whole genome shotgun (WGS) entry which is preliminary data.</text>
</comment>
<name>A0ABN8EX67_9BACT</name>
<keyword evidence="3" id="KW-0680">Restriction system</keyword>
<dbReference type="SUPFAM" id="SSF116734">
    <property type="entry name" value="DNA methylase specificity domain"/>
    <property type="match status" value="2"/>
</dbReference>
<protein>
    <recommendedName>
        <fullName evidence="9">Site-specific DNA-methyltransferase (adenine-specific)</fullName>
    </recommendedName>
</protein>
<evidence type="ECO:0000256" key="2">
    <source>
        <dbReference type="ARBA" id="ARBA00010923"/>
    </source>
</evidence>
<dbReference type="SUPFAM" id="SSF53335">
    <property type="entry name" value="S-adenosyl-L-methionine-dependent methyltransferases"/>
    <property type="match status" value="1"/>
</dbReference>
<evidence type="ECO:0000256" key="4">
    <source>
        <dbReference type="ARBA" id="ARBA00023125"/>
    </source>
</evidence>
<dbReference type="PANTHER" id="PTHR42998:SF1">
    <property type="entry name" value="TYPE I RESTRICTION ENZYME HINDI METHYLASE SUBUNIT"/>
    <property type="match status" value="1"/>
</dbReference>
<dbReference type="Proteomes" id="UP000837932">
    <property type="component" value="Unassembled WGS sequence"/>
</dbReference>
<dbReference type="InterPro" id="IPR029063">
    <property type="entry name" value="SAM-dependent_MTases_sf"/>
</dbReference>
<dbReference type="EMBL" id="CAKLPY010000003">
    <property type="protein sequence ID" value="CAH0997301.1"/>
    <property type="molecule type" value="Genomic_DNA"/>
</dbReference>
<dbReference type="InterPro" id="IPR052916">
    <property type="entry name" value="Type-I_RE_MTase_Subunit"/>
</dbReference>
<dbReference type="PRINTS" id="PR00507">
    <property type="entry name" value="N12N6MTFRASE"/>
</dbReference>
<dbReference type="InterPro" id="IPR003356">
    <property type="entry name" value="DNA_methylase_A-5"/>
</dbReference>
<evidence type="ECO:0000256" key="1">
    <source>
        <dbReference type="ARBA" id="ARBA00006594"/>
    </source>
</evidence>
<keyword evidence="8" id="KW-1185">Reference proteome</keyword>
<keyword evidence="4" id="KW-0238">DNA-binding</keyword>
<sequence>MTKQPYFQQLLEFIGFISKNEAKTIYSKSYKDFQYTISVDFEKEEIDYPKPMILGDKTTSNFQASENFVVLECVNRLLEKGYKPENITLEKKWGLGHRDKGKADIFVNYPKSENENSEKAFLIIECKTWGKEFEHEFEKTQSSGGQLLSYYVQEPETRLLCLYSSTFQDNKQRYANRIIEAQADFKGKNKADIYKLWKDGNEQIVGQSFKYDGIFDEDSTPYNVVLKPLKRKNLVELQQGDSGYIYNQFAEILRHNVVSDKPNAFNKMFNLILAKIVDEDRPDEEELCFQWRDGDTDIELQKRLNDLYKKGMFEYLHKTVTDFSDDELDEELRTLSPTIQDNLRKRITELRLHKNNEFAFKEVFDENSFRDNAKVVRETVILLQNFQLRYSHKQQFLSNFFELLLSNTLKQEAGQFFTPVPVAKFIVSSLPLQEIIEQKIKDRKAEFLPTVIDYAAGSGHFLTEAMDEIQHIIQQIDTKNCTQSIKSNLESWKTENNAYKWADRFIYGIEKDYRLSKIAKVSCFLNGDGIANIIHADGLDAFDSEAYQEAPLLHLKKNAKNNPNFDVLVANPPYSVSAFIKTLARKEESFDLHDAFTEQSKEIECLFMERTKQIVKENGIVGIILPSSILNNAGVYTLAREIILKYFKIIAIVEFGSSTFMATGTNTITLFLRRRKDSDFKNIQDTIQQFFKDGNDTICNNIANAFSKYIQHVYQLELTDYVSFIKQNTNQNFKEKESYQDYEKYYNSLAETQNLKAKIEKLKFEIPSLKLKKQDEKVIEKIIETETALAKAEKDLIRLFYEKIFAIEQEKMLYFMLAYPQEVVLIKTNPTGNNDQEKAFLGYEFSNRRGHEGIKMFSDAQGNFTTKLYHETNRFDKTKASSYVYDAFLGKAQKIDESISENIQIQKLYEMMKFDRVGFEKEINISFKKKALIEIESKWELVRLGKIANFQSGLWKGEKEPMQLVKVIRNTNFITMTGKLDSTDIAEISVETKQLQTRTLEYGDIIVEKSGGSPSQPIGRVAFFDKRDNAIYSYSNFTSRLRANKSIVNPVYLWFYLHNFYRKGGTKSLQSGIRLLNLDNASYLQNKIPLPPKPIQEQIVSEILDIEAKENESRDKLEEIQINIADIVNQLFENNTFKFVKIISYFGINQKVINPEKLYKNELFTYVDIDSVSKGTNKINFEQKINGKNAPSRAKRIAEDNSIILSTVRPYLKGFAFISKVPKDVVFSTGFAIIKSKEEDDYKTLLLFYFFMYSKDLMKQMEDKMQKASYPSINKDDIDNFTIPLISIEAQNKIIQQITTLESQKEDIEQFLGTIQEQKEVVLRKYL</sequence>
<dbReference type="Gene3D" id="3.90.220.20">
    <property type="entry name" value="DNA methylase specificity domains"/>
    <property type="match status" value="3"/>
</dbReference>
<evidence type="ECO:0000259" key="5">
    <source>
        <dbReference type="Pfam" id="PF01420"/>
    </source>
</evidence>
<dbReference type="PANTHER" id="PTHR42998">
    <property type="entry name" value="TYPE I RESTRICTION ENZYME HINDVIIP M PROTEIN-RELATED"/>
    <property type="match status" value="1"/>
</dbReference>
<evidence type="ECO:0000259" key="6">
    <source>
        <dbReference type="Pfam" id="PF02384"/>
    </source>
</evidence>
<dbReference type="Gene3D" id="3.40.50.150">
    <property type="entry name" value="Vaccinia Virus protein VP39"/>
    <property type="match status" value="1"/>
</dbReference>
<feature type="domain" description="Type I restriction modification DNA specificity" evidence="5">
    <location>
        <begin position="1151"/>
        <end position="1310"/>
    </location>
</feature>
<dbReference type="PROSITE" id="PS00092">
    <property type="entry name" value="N6_MTASE"/>
    <property type="match status" value="1"/>
</dbReference>
<evidence type="ECO:0000256" key="3">
    <source>
        <dbReference type="ARBA" id="ARBA00022747"/>
    </source>
</evidence>
<dbReference type="Pfam" id="PF02384">
    <property type="entry name" value="N6_Mtase"/>
    <property type="match status" value="1"/>
</dbReference>
<evidence type="ECO:0000313" key="8">
    <source>
        <dbReference type="Proteomes" id="UP000837932"/>
    </source>
</evidence>
<dbReference type="InterPro" id="IPR002052">
    <property type="entry name" value="DNA_methylase_N6_adenine_CS"/>
</dbReference>
<comment type="similarity">
    <text evidence="2">Belongs to the type-I restriction system S methylase family.</text>
</comment>
<dbReference type="InterPro" id="IPR000055">
    <property type="entry name" value="Restrct_endonuc_typeI_TRD"/>
</dbReference>
<organism evidence="7 8">
    <name type="scientific">Emticicia aquatica</name>
    <dbReference type="NCBI Taxonomy" id="1681835"/>
    <lineage>
        <taxon>Bacteria</taxon>
        <taxon>Pseudomonadati</taxon>
        <taxon>Bacteroidota</taxon>
        <taxon>Cytophagia</taxon>
        <taxon>Cytophagales</taxon>
        <taxon>Leadbetterellaceae</taxon>
        <taxon>Emticicia</taxon>
    </lineage>
</organism>
<evidence type="ECO:0000313" key="7">
    <source>
        <dbReference type="EMBL" id="CAH0997301.1"/>
    </source>
</evidence>
<dbReference type="Pfam" id="PF01420">
    <property type="entry name" value="Methylase_S"/>
    <property type="match status" value="2"/>
</dbReference>
<gene>
    <name evidence="7" type="ORF">EMA8858_03432</name>
</gene>
<comment type="similarity">
    <text evidence="1">Belongs to the N(4)/N(6)-methyltransferase family.</text>
</comment>
<dbReference type="InterPro" id="IPR044946">
    <property type="entry name" value="Restrct_endonuc_typeI_TRD_sf"/>
</dbReference>
<proteinExistence type="inferred from homology"/>
<feature type="domain" description="Type I restriction modification DNA specificity" evidence="5">
    <location>
        <begin position="937"/>
        <end position="1108"/>
    </location>
</feature>
<accession>A0ABN8EX67</accession>
<feature type="domain" description="DNA methylase adenine-specific" evidence="6">
    <location>
        <begin position="395"/>
        <end position="749"/>
    </location>
</feature>